<proteinExistence type="predicted"/>
<organism evidence="1 2">
    <name type="scientific">Jimgerdemannia flammicorona</name>
    <dbReference type="NCBI Taxonomy" id="994334"/>
    <lineage>
        <taxon>Eukaryota</taxon>
        <taxon>Fungi</taxon>
        <taxon>Fungi incertae sedis</taxon>
        <taxon>Mucoromycota</taxon>
        <taxon>Mucoromycotina</taxon>
        <taxon>Endogonomycetes</taxon>
        <taxon>Endogonales</taxon>
        <taxon>Endogonaceae</taxon>
        <taxon>Jimgerdemannia</taxon>
    </lineage>
</organism>
<evidence type="ECO:0000313" key="1">
    <source>
        <dbReference type="EMBL" id="RUS26238.1"/>
    </source>
</evidence>
<dbReference type="EMBL" id="RBNJ01010934">
    <property type="protein sequence ID" value="RUS26238.1"/>
    <property type="molecule type" value="Genomic_DNA"/>
</dbReference>
<keyword evidence="2" id="KW-1185">Reference proteome</keyword>
<gene>
    <name evidence="1" type="ORF">BC938DRAFT_471036</name>
</gene>
<reference evidence="1 2" key="1">
    <citation type="journal article" date="2018" name="New Phytol.">
        <title>Phylogenomics of Endogonaceae and evolution of mycorrhizas within Mucoromycota.</title>
        <authorList>
            <person name="Chang Y."/>
            <person name="Desiro A."/>
            <person name="Na H."/>
            <person name="Sandor L."/>
            <person name="Lipzen A."/>
            <person name="Clum A."/>
            <person name="Barry K."/>
            <person name="Grigoriev I.V."/>
            <person name="Martin F.M."/>
            <person name="Stajich J.E."/>
            <person name="Smith M.E."/>
            <person name="Bonito G."/>
            <person name="Spatafora J.W."/>
        </authorList>
    </citation>
    <scope>NUCLEOTIDE SEQUENCE [LARGE SCALE GENOMIC DNA]</scope>
    <source>
        <strain evidence="1 2">AD002</strain>
    </source>
</reference>
<dbReference type="Proteomes" id="UP000274822">
    <property type="component" value="Unassembled WGS sequence"/>
</dbReference>
<sequence length="61" mass="6766">MSNRFYHTSSSPSFHCPSASHLTQMQFDGVVTLRRSLPPFGDDIVRAKPSPWTAASHGIYS</sequence>
<comment type="caution">
    <text evidence="1">The sequence shown here is derived from an EMBL/GenBank/DDBJ whole genome shotgun (WGS) entry which is preliminary data.</text>
</comment>
<evidence type="ECO:0000313" key="2">
    <source>
        <dbReference type="Proteomes" id="UP000274822"/>
    </source>
</evidence>
<protein>
    <submittedName>
        <fullName evidence="1">Uncharacterized protein</fullName>
    </submittedName>
</protein>
<accession>A0A433Q8V4</accession>
<dbReference type="AlphaFoldDB" id="A0A433Q8V4"/>
<name>A0A433Q8V4_9FUNG</name>